<evidence type="ECO:0000256" key="1">
    <source>
        <dbReference type="ARBA" id="ARBA00004141"/>
    </source>
</evidence>
<dbReference type="OrthoDB" id="28755at2759"/>
<evidence type="ECO:0000256" key="6">
    <source>
        <dbReference type="ARBA" id="ARBA00022692"/>
    </source>
</evidence>
<dbReference type="GO" id="GO:0008506">
    <property type="term" value="F:sucrose:proton symporter activity"/>
    <property type="evidence" value="ECO:0007669"/>
    <property type="project" value="TreeGrafter"/>
</dbReference>
<keyword evidence="4" id="KW-0813">Transport</keyword>
<evidence type="ECO:0000256" key="2">
    <source>
        <dbReference type="ARBA" id="ARBA00004914"/>
    </source>
</evidence>
<sequence length="235" mass="24299">MWMLLIVTALNWIAWFPFLLFDTDWMGREVYGGNSDATASATAKKLYNDGVRAGALGLMLNAIVLGFMSLGVEWVGRKMGGAKRLWGVVNFILAICLAMTVLVTKQAENHRRDHGGAKTGPPGNVTAGALTLFAVLGIPQAITFSIPFALASIFSSNSGAGQGLSLGVLNLAIVVPQMVVSVGGGPFDEIFGGGNIPAFVLGAIAAAVSGILALTVLPSPPPDAPAFKTGAMGFH</sequence>
<evidence type="ECO:0000256" key="10">
    <source>
        <dbReference type="SAM" id="Phobius"/>
    </source>
</evidence>
<dbReference type="PANTHER" id="PTHR19432:SF67">
    <property type="entry name" value="SUCROSE TRANSPORT PROTEIN SUC2"/>
    <property type="match status" value="1"/>
</dbReference>
<evidence type="ECO:0000313" key="11">
    <source>
        <dbReference type="EMBL" id="KAG2265375.1"/>
    </source>
</evidence>
<keyword evidence="9 10" id="KW-0472">Membrane</keyword>
<comment type="similarity">
    <text evidence="3">Belongs to the glycoside-pentoside-hexuronide (GPH) cation symporter transporter (TC 2.A.2.4) family.</text>
</comment>
<feature type="transmembrane region" description="Helical" evidence="10">
    <location>
        <begin position="163"/>
        <end position="184"/>
    </location>
</feature>
<protein>
    <submittedName>
        <fullName evidence="11">Uncharacterized protein</fullName>
    </submittedName>
</protein>
<name>A0A8X7QB22_BRACI</name>
<dbReference type="EMBL" id="JAAMPC010000014">
    <property type="protein sequence ID" value="KAG2265375.1"/>
    <property type="molecule type" value="Genomic_DNA"/>
</dbReference>
<evidence type="ECO:0000256" key="5">
    <source>
        <dbReference type="ARBA" id="ARBA00022597"/>
    </source>
</evidence>
<comment type="caution">
    <text evidence="11">The sequence shown here is derived from an EMBL/GenBank/DDBJ whole genome shotgun (WGS) entry which is preliminary data.</text>
</comment>
<feature type="transmembrane region" description="Helical" evidence="10">
    <location>
        <begin position="88"/>
        <end position="107"/>
    </location>
</feature>
<feature type="transmembrane region" description="Helical" evidence="10">
    <location>
        <begin position="55"/>
        <end position="76"/>
    </location>
</feature>
<feature type="transmembrane region" description="Helical" evidence="10">
    <location>
        <begin position="196"/>
        <end position="217"/>
    </location>
</feature>
<reference evidence="11 12" key="1">
    <citation type="submission" date="2020-02" db="EMBL/GenBank/DDBJ databases">
        <authorList>
            <person name="Ma Q."/>
            <person name="Huang Y."/>
            <person name="Song X."/>
            <person name="Pei D."/>
        </authorList>
    </citation>
    <scope>NUCLEOTIDE SEQUENCE [LARGE SCALE GENOMIC DNA]</scope>
    <source>
        <strain evidence="11">Sxm20200214</strain>
        <tissue evidence="11">Leaf</tissue>
    </source>
</reference>
<dbReference type="GO" id="GO:0005886">
    <property type="term" value="C:plasma membrane"/>
    <property type="evidence" value="ECO:0007669"/>
    <property type="project" value="TreeGrafter"/>
</dbReference>
<comment type="pathway">
    <text evidence="2">Glycan biosynthesis; sucrose metabolism.</text>
</comment>
<keyword evidence="7" id="KW-0769">Symport</keyword>
<comment type="subcellular location">
    <subcellularLocation>
        <location evidence="1">Membrane</location>
        <topology evidence="1">Multi-pass membrane protein</topology>
    </subcellularLocation>
</comment>
<dbReference type="SUPFAM" id="SSF103473">
    <property type="entry name" value="MFS general substrate transporter"/>
    <property type="match status" value="1"/>
</dbReference>
<keyword evidence="6 10" id="KW-0812">Transmembrane</keyword>
<evidence type="ECO:0000256" key="7">
    <source>
        <dbReference type="ARBA" id="ARBA00022847"/>
    </source>
</evidence>
<evidence type="ECO:0000313" key="12">
    <source>
        <dbReference type="Proteomes" id="UP000886595"/>
    </source>
</evidence>
<evidence type="ECO:0000256" key="9">
    <source>
        <dbReference type="ARBA" id="ARBA00023136"/>
    </source>
</evidence>
<evidence type="ECO:0000256" key="3">
    <source>
        <dbReference type="ARBA" id="ARBA00007134"/>
    </source>
</evidence>
<dbReference type="Proteomes" id="UP000886595">
    <property type="component" value="Unassembled WGS sequence"/>
</dbReference>
<keyword evidence="12" id="KW-1185">Reference proteome</keyword>
<dbReference type="InterPro" id="IPR036259">
    <property type="entry name" value="MFS_trans_sf"/>
</dbReference>
<keyword evidence="8 10" id="KW-1133">Transmembrane helix</keyword>
<proteinExistence type="inferred from homology"/>
<evidence type="ECO:0000256" key="4">
    <source>
        <dbReference type="ARBA" id="ARBA00022448"/>
    </source>
</evidence>
<dbReference type="GO" id="GO:0005773">
    <property type="term" value="C:vacuole"/>
    <property type="evidence" value="ECO:0007669"/>
    <property type="project" value="TreeGrafter"/>
</dbReference>
<dbReference type="PANTHER" id="PTHR19432">
    <property type="entry name" value="SUGAR TRANSPORTER"/>
    <property type="match status" value="1"/>
</dbReference>
<feature type="transmembrane region" description="Helical" evidence="10">
    <location>
        <begin position="127"/>
        <end position="151"/>
    </location>
</feature>
<keyword evidence="5" id="KW-0762">Sugar transport</keyword>
<evidence type="ECO:0000256" key="8">
    <source>
        <dbReference type="ARBA" id="ARBA00022989"/>
    </source>
</evidence>
<organism evidence="11 12">
    <name type="scientific">Brassica carinata</name>
    <name type="common">Ethiopian mustard</name>
    <name type="synonym">Abyssinian cabbage</name>
    <dbReference type="NCBI Taxonomy" id="52824"/>
    <lineage>
        <taxon>Eukaryota</taxon>
        <taxon>Viridiplantae</taxon>
        <taxon>Streptophyta</taxon>
        <taxon>Embryophyta</taxon>
        <taxon>Tracheophyta</taxon>
        <taxon>Spermatophyta</taxon>
        <taxon>Magnoliopsida</taxon>
        <taxon>eudicotyledons</taxon>
        <taxon>Gunneridae</taxon>
        <taxon>Pentapetalae</taxon>
        <taxon>rosids</taxon>
        <taxon>malvids</taxon>
        <taxon>Brassicales</taxon>
        <taxon>Brassicaceae</taxon>
        <taxon>Brassiceae</taxon>
        <taxon>Brassica</taxon>
    </lineage>
</organism>
<dbReference type="AlphaFoldDB" id="A0A8X7QB22"/>
<gene>
    <name evidence="11" type="ORF">Bca52824_072454</name>
</gene>
<accession>A0A8X7QB22</accession>